<dbReference type="EMBL" id="JADBGI010000001">
    <property type="protein sequence ID" value="MBE2997203.1"/>
    <property type="molecule type" value="Genomic_DNA"/>
</dbReference>
<evidence type="ECO:0000313" key="2">
    <source>
        <dbReference type="EMBL" id="MBE2997203.1"/>
    </source>
</evidence>
<dbReference type="Proteomes" id="UP000806528">
    <property type="component" value="Unassembled WGS sequence"/>
</dbReference>
<keyword evidence="3" id="KW-1185">Reference proteome</keyword>
<dbReference type="SUPFAM" id="SSF53335">
    <property type="entry name" value="S-adenosyl-L-methionine-dependent methyltransferases"/>
    <property type="match status" value="1"/>
</dbReference>
<accession>A0ABR9P035</accession>
<organism evidence="2 3">
    <name type="scientific">Nocardiopsis coralli</name>
    <dbReference type="NCBI Taxonomy" id="2772213"/>
    <lineage>
        <taxon>Bacteria</taxon>
        <taxon>Bacillati</taxon>
        <taxon>Actinomycetota</taxon>
        <taxon>Actinomycetes</taxon>
        <taxon>Streptosporangiales</taxon>
        <taxon>Nocardiopsidaceae</taxon>
        <taxon>Nocardiopsis</taxon>
    </lineage>
</organism>
<reference evidence="2 3" key="1">
    <citation type="submission" date="2020-09" db="EMBL/GenBank/DDBJ databases">
        <title>Diversity and distribution of actinomycetes associated with coral in the coast of Hainan.</title>
        <authorList>
            <person name="Li F."/>
        </authorList>
    </citation>
    <scope>NUCLEOTIDE SEQUENCE [LARGE SCALE GENOMIC DNA]</scope>
    <source>
        <strain evidence="2 3">HNM0947</strain>
    </source>
</reference>
<name>A0ABR9P035_9ACTN</name>
<comment type="caution">
    <text evidence="2">The sequence shown here is derived from an EMBL/GenBank/DDBJ whole genome shotgun (WGS) entry which is preliminary data.</text>
</comment>
<dbReference type="GO" id="GO:0008168">
    <property type="term" value="F:methyltransferase activity"/>
    <property type="evidence" value="ECO:0007669"/>
    <property type="project" value="UniProtKB-KW"/>
</dbReference>
<dbReference type="InterPro" id="IPR029063">
    <property type="entry name" value="SAM-dependent_MTases_sf"/>
</dbReference>
<keyword evidence="2" id="KW-0489">Methyltransferase</keyword>
<dbReference type="GO" id="GO:0032259">
    <property type="term" value="P:methylation"/>
    <property type="evidence" value="ECO:0007669"/>
    <property type="project" value="UniProtKB-KW"/>
</dbReference>
<keyword evidence="2" id="KW-0808">Transferase</keyword>
<proteinExistence type="predicted"/>
<dbReference type="Pfam" id="PF08242">
    <property type="entry name" value="Methyltransf_12"/>
    <property type="match status" value="1"/>
</dbReference>
<dbReference type="InterPro" id="IPR013217">
    <property type="entry name" value="Methyltransf_12"/>
</dbReference>
<gene>
    <name evidence="2" type="ORF">IDM40_00590</name>
</gene>
<evidence type="ECO:0000313" key="3">
    <source>
        <dbReference type="Proteomes" id="UP000806528"/>
    </source>
</evidence>
<dbReference type="CDD" id="cd02440">
    <property type="entry name" value="AdoMet_MTases"/>
    <property type="match status" value="1"/>
</dbReference>
<evidence type="ECO:0000259" key="1">
    <source>
        <dbReference type="Pfam" id="PF08242"/>
    </source>
</evidence>
<sequence length="221" mass="24548">MSQCPTTPSSMARWWNRRAIRDWYDPLVVHGTYKLLWRCHVRHVTGLYLNAICDNDTVLEIGPANGAHLDRADRQGLNLHLLDVFPGSLRAASERLERYAPVPHLADALEPFPLAEDSVDAVVMSMVLHCLPGRSIADKEPVFDHIADVLRPGGTFAGATVLAEGIPHTRRSRIGLNVLNKIGLFSCYQDSLTDLQHALARFDRVKISRVGSVALWQGVGR</sequence>
<feature type="domain" description="Methyltransferase type 12" evidence="1">
    <location>
        <begin position="59"/>
        <end position="156"/>
    </location>
</feature>
<dbReference type="Gene3D" id="3.40.50.150">
    <property type="entry name" value="Vaccinia Virus protein VP39"/>
    <property type="match status" value="1"/>
</dbReference>
<protein>
    <submittedName>
        <fullName evidence="2">Class I SAM-dependent methyltransferase</fullName>
    </submittedName>
</protein>